<comment type="caution">
    <text evidence="3">The sequence shown here is derived from an EMBL/GenBank/DDBJ whole genome shotgun (WGS) entry which is preliminary data.</text>
</comment>
<feature type="compositionally biased region" description="Low complexity" evidence="1">
    <location>
        <begin position="421"/>
        <end position="435"/>
    </location>
</feature>
<feature type="region of interest" description="Disordered" evidence="1">
    <location>
        <begin position="410"/>
        <end position="488"/>
    </location>
</feature>
<evidence type="ECO:0000259" key="2">
    <source>
        <dbReference type="PROSITE" id="PS50940"/>
    </source>
</evidence>
<name>A0ABD3PA29_9STRA</name>
<dbReference type="InterPro" id="IPR002557">
    <property type="entry name" value="Chitin-bd_dom"/>
</dbReference>
<sequence length="488" mass="52624">MEDDAATASAGAEGGGEEELWVPSCEGIDTGNVVGPACSSYATCNAGVVVGSPVACTAGTLYNKALGICDHEANVICYTSSGEGEDDGVTDVWNPSTQYRYDDFMAALRIMYLEGVGGETFYAGQDVSPLSGPGGGTSTGLVNVAAFLAQAMKETIRYDSCDENNWDVVDGRYPLSNACGQLNQTYSEYACPADEEHMQCEVDASMATRAYTNANWYGAPGPLYCGPKSDFPFTGYWDYQLTCDDEDVNACDEYEGQRGGGEVNDEPVPNRRGRTDVEGCCICNYGVLNYYLGKRAADEGRESRYPDIDFCKDPGAICVPGGHVELKWIAGMFYWIRSLQTYDNGWNYMDNLKSFVQGGLQDDSFIDAVSGIVNRGCHSPPCSFGSEPLDGGEERKENFKKVLGILLEPDGSPRVFRPGDTATATSAPPGSTPAPIMSSDYVEEDELAGDTAEEEEDWTDDEFASDTDAEEEDWAESSTGISAMSLWC</sequence>
<organism evidence="3 4">
    <name type="scientific">Stephanodiscus triporus</name>
    <dbReference type="NCBI Taxonomy" id="2934178"/>
    <lineage>
        <taxon>Eukaryota</taxon>
        <taxon>Sar</taxon>
        <taxon>Stramenopiles</taxon>
        <taxon>Ochrophyta</taxon>
        <taxon>Bacillariophyta</taxon>
        <taxon>Coscinodiscophyceae</taxon>
        <taxon>Thalassiosirophycidae</taxon>
        <taxon>Stephanodiscales</taxon>
        <taxon>Stephanodiscaceae</taxon>
        <taxon>Stephanodiscus</taxon>
    </lineage>
</organism>
<evidence type="ECO:0000313" key="3">
    <source>
        <dbReference type="EMBL" id="KAL3785064.1"/>
    </source>
</evidence>
<protein>
    <recommendedName>
        <fullName evidence="2">Chitin-binding type-2 domain-containing protein</fullName>
    </recommendedName>
</protein>
<evidence type="ECO:0000256" key="1">
    <source>
        <dbReference type="SAM" id="MobiDB-lite"/>
    </source>
</evidence>
<dbReference type="AlphaFoldDB" id="A0ABD3PA29"/>
<dbReference type="Gene3D" id="2.170.140.10">
    <property type="entry name" value="Chitin binding domain"/>
    <property type="match status" value="1"/>
</dbReference>
<proteinExistence type="predicted"/>
<dbReference type="PROSITE" id="PS50940">
    <property type="entry name" value="CHIT_BIND_II"/>
    <property type="match status" value="1"/>
</dbReference>
<dbReference type="SMART" id="SM00494">
    <property type="entry name" value="ChtBD2"/>
    <property type="match status" value="1"/>
</dbReference>
<dbReference type="PANTHER" id="PTHR21113">
    <property type="entry name" value="AGAP001705-PA"/>
    <property type="match status" value="1"/>
</dbReference>
<feature type="compositionally biased region" description="Acidic residues" evidence="1">
    <location>
        <begin position="441"/>
        <end position="475"/>
    </location>
</feature>
<feature type="non-terminal residue" evidence="3">
    <location>
        <position position="488"/>
    </location>
</feature>
<evidence type="ECO:0000313" key="4">
    <source>
        <dbReference type="Proteomes" id="UP001530315"/>
    </source>
</evidence>
<dbReference type="InterPro" id="IPR036508">
    <property type="entry name" value="Chitin-bd_dom_sf"/>
</dbReference>
<gene>
    <name evidence="3" type="ORF">ACHAW5_001764</name>
</gene>
<keyword evidence="4" id="KW-1185">Reference proteome</keyword>
<feature type="domain" description="Chitin-binding type-2" evidence="2">
    <location>
        <begin position="22"/>
        <end position="79"/>
    </location>
</feature>
<dbReference type="EMBL" id="JALLAZ020000905">
    <property type="protein sequence ID" value="KAL3785064.1"/>
    <property type="molecule type" value="Genomic_DNA"/>
</dbReference>
<dbReference type="Pfam" id="PF01607">
    <property type="entry name" value="CBM_14"/>
    <property type="match status" value="1"/>
</dbReference>
<dbReference type="Proteomes" id="UP001530315">
    <property type="component" value="Unassembled WGS sequence"/>
</dbReference>
<dbReference type="SUPFAM" id="SSF57625">
    <property type="entry name" value="Invertebrate chitin-binding proteins"/>
    <property type="match status" value="1"/>
</dbReference>
<dbReference type="PANTHER" id="PTHR21113:SF4">
    <property type="entry name" value="CHITIN-BINDING TYPE-4 DOMAIN-CONTAINING PROTEIN"/>
    <property type="match status" value="1"/>
</dbReference>
<accession>A0ABD3PA29</accession>
<reference evidence="3 4" key="1">
    <citation type="submission" date="2024-10" db="EMBL/GenBank/DDBJ databases">
        <title>Updated reference genomes for cyclostephanoid diatoms.</title>
        <authorList>
            <person name="Roberts W.R."/>
            <person name="Alverson A.J."/>
        </authorList>
    </citation>
    <scope>NUCLEOTIDE SEQUENCE [LARGE SCALE GENOMIC DNA]</scope>
    <source>
        <strain evidence="3 4">AJA276-08</strain>
    </source>
</reference>